<dbReference type="Proteomes" id="UP000887576">
    <property type="component" value="Unplaced"/>
</dbReference>
<accession>A0AC34QK04</accession>
<dbReference type="WBParaSite" id="JU765_v2.g17026.t1">
    <property type="protein sequence ID" value="JU765_v2.g17026.t1"/>
    <property type="gene ID" value="JU765_v2.g17026"/>
</dbReference>
<sequence length="381" mass="43735">MTDVSDHIRPGYKVVNSHTIDFYIPEDYKFIEYIGGGNYGNVILVQDSCDGNEGCVLAVKKMYDPFSSTIKSRRLYRELKLLQLMTHDNVIRFVDIYTPDISLTELKSVYIVTRYAGVSLKSILDDQKRQQKKLLDDCHIKYIIYQILRALKYLHSANVIHRDLKPSNLAISADCDITVLDFGLARTVSQTGDHLTAYVISRWYRSPEVIYWNNVSYNAKADLWSVGCILAELLTGEVLFRGSEAMEQYRLIVQLCGTPDAELLGKIETQNSTAMRSVVERMGDGAERKDFREVFQGYPMDAVDLLDRLLVLDPDRRISVNEALTHPYVAEHHIPSDEPVAQQPFNIEDNDVERTVEEWKEIIWNEIELQNAQQAEPMDEN</sequence>
<protein>
    <submittedName>
        <fullName evidence="2">Mitogen-activated protein kinase</fullName>
    </submittedName>
</protein>
<proteinExistence type="predicted"/>
<organism evidence="1 2">
    <name type="scientific">Panagrolaimus sp. JU765</name>
    <dbReference type="NCBI Taxonomy" id="591449"/>
    <lineage>
        <taxon>Eukaryota</taxon>
        <taxon>Metazoa</taxon>
        <taxon>Ecdysozoa</taxon>
        <taxon>Nematoda</taxon>
        <taxon>Chromadorea</taxon>
        <taxon>Rhabditida</taxon>
        <taxon>Tylenchina</taxon>
        <taxon>Panagrolaimomorpha</taxon>
        <taxon>Panagrolaimoidea</taxon>
        <taxon>Panagrolaimidae</taxon>
        <taxon>Panagrolaimus</taxon>
    </lineage>
</organism>
<evidence type="ECO:0000313" key="2">
    <source>
        <dbReference type="WBParaSite" id="JU765_v2.g17026.t1"/>
    </source>
</evidence>
<reference evidence="2" key="1">
    <citation type="submission" date="2022-11" db="UniProtKB">
        <authorList>
            <consortium name="WormBaseParasite"/>
        </authorList>
    </citation>
    <scope>IDENTIFICATION</scope>
</reference>
<name>A0AC34QK04_9BILA</name>
<evidence type="ECO:0000313" key="1">
    <source>
        <dbReference type="Proteomes" id="UP000887576"/>
    </source>
</evidence>